<evidence type="ECO:0000313" key="1">
    <source>
        <dbReference type="EMBL" id="WIO46426.1"/>
    </source>
</evidence>
<dbReference type="CDD" id="cd06561">
    <property type="entry name" value="AlkD_like"/>
    <property type="match status" value="1"/>
</dbReference>
<organism evidence="1 2">
    <name type="scientific">Candidatus Southlakia epibionticum</name>
    <dbReference type="NCBI Taxonomy" id="3043284"/>
    <lineage>
        <taxon>Bacteria</taxon>
        <taxon>Candidatus Saccharimonadota</taxon>
        <taxon>Candidatus Saccharimonadia</taxon>
        <taxon>Candidatus Saccharimonadales</taxon>
        <taxon>Candidatus Saccharimonadaceae</taxon>
        <taxon>Candidatus Southlakia</taxon>
    </lineage>
</organism>
<dbReference type="Gene3D" id="1.25.10.90">
    <property type="match status" value="1"/>
</dbReference>
<dbReference type="Pfam" id="PF08713">
    <property type="entry name" value="DNA_alkylation"/>
    <property type="match status" value="1"/>
</dbReference>
<gene>
    <name evidence="1" type="ORF">SEML1_0830</name>
</gene>
<protein>
    <submittedName>
        <fullName evidence="1">DNA alkylation repair protein</fullName>
    </submittedName>
</protein>
<dbReference type="EMBL" id="CP124550">
    <property type="protein sequence ID" value="WIO46426.1"/>
    <property type="molecule type" value="Genomic_DNA"/>
</dbReference>
<dbReference type="InterPro" id="IPR016024">
    <property type="entry name" value="ARM-type_fold"/>
</dbReference>
<dbReference type="InterPro" id="IPR014825">
    <property type="entry name" value="DNA_alkylation"/>
</dbReference>
<name>A0ABY8WYM4_9BACT</name>
<dbReference type="SUPFAM" id="SSF48371">
    <property type="entry name" value="ARM repeat"/>
    <property type="match status" value="1"/>
</dbReference>
<accession>A0ABY8WYM4</accession>
<evidence type="ECO:0000313" key="2">
    <source>
        <dbReference type="Proteomes" id="UP001177295"/>
    </source>
</evidence>
<dbReference type="Proteomes" id="UP001177295">
    <property type="component" value="Chromosome"/>
</dbReference>
<reference evidence="1 2" key="1">
    <citation type="journal article" date="2023" name="Cell">
        <title>Genetic manipulation of Patescibacteria provides mechanistic insights into microbial dark matter and the epibiotic lifestyle.</title>
        <authorList>
            <person name="Wang Y."/>
            <person name="Gallagher L.A."/>
            <person name="Andrade P.A."/>
            <person name="Liu A."/>
            <person name="Humphreys I.R."/>
            <person name="Turkarslan S."/>
            <person name="Cutler K.J."/>
            <person name="Arrieta-Ortiz M.L."/>
            <person name="Li Y."/>
            <person name="Radey M.C."/>
            <person name="McLean J.S."/>
            <person name="Cong Q."/>
            <person name="Baker D."/>
            <person name="Baliga N.S."/>
            <person name="Peterson S.B."/>
            <person name="Mougous J.D."/>
        </authorList>
    </citation>
    <scope>NUCLEOTIDE SEQUENCE [LARGE SCALE GENOMIC DNA]</scope>
    <source>
        <strain evidence="1 2">ML1</strain>
    </source>
</reference>
<keyword evidence="2" id="KW-1185">Reference proteome</keyword>
<dbReference type="RefSeq" id="WP_376753954.1">
    <property type="nucleotide sequence ID" value="NZ_CP124550.1"/>
</dbReference>
<sequence length="248" mass="28704">MDIAAVDQTLRQLAVGDEKYAAFQRRIVNTNKRVYGVRTPALRHLAKQLVRYGIGAAGGDGNNETPPLSAADIRIFLRELDQTVYEQVLLGGLLINYTKMNDETMIDLIRCYLPLVDSWAEIDTFVERRARFRADAWWNFACENLHQDGEFFVRYGVIMLMSNFLTLDSMSRVFTELRTITHDGYYVKMAIAWLYAEAALASFDQAMNELRNTRIDVWIKKKALQKMKESRRFTPEQQAIIAKERFGR</sequence>
<proteinExistence type="predicted"/>